<dbReference type="Gene3D" id="3.90.850.10">
    <property type="entry name" value="Fumarylacetoacetase-like, C-terminal domain"/>
    <property type="match status" value="1"/>
</dbReference>
<sequence length="203" mass="23047">MKILCIGRNYEEHARELKNPLPAEPVVFSKPDSALLRNNAPFYLPGFAQMFHHEVELVVKISRLGKNIEERFAHRYYEEIGLGIDFTARDLQDELRGKGLPWEKCKAFDGSAVISEFTPKMRLSDINNINFKLLVNGELRQAGNSRDMINSVDQIIAHVSKYFTLKIGDLIYTGTPAGVGPVKVGDRLQGFIEEVPFFDFMVK</sequence>
<organism evidence="3 4">
    <name type="scientific">Geofilum rubicundum JCM 15548</name>
    <dbReference type="NCBI Taxonomy" id="1236989"/>
    <lineage>
        <taxon>Bacteria</taxon>
        <taxon>Pseudomonadati</taxon>
        <taxon>Bacteroidota</taxon>
        <taxon>Bacteroidia</taxon>
        <taxon>Marinilabiliales</taxon>
        <taxon>Marinilabiliaceae</taxon>
        <taxon>Geofilum</taxon>
    </lineage>
</organism>
<dbReference type="GO" id="GO:0046872">
    <property type="term" value="F:metal ion binding"/>
    <property type="evidence" value="ECO:0007669"/>
    <property type="project" value="UniProtKB-KW"/>
</dbReference>
<comment type="caution">
    <text evidence="3">The sequence shown here is derived from an EMBL/GenBank/DDBJ whole genome shotgun (WGS) entry which is preliminary data.</text>
</comment>
<keyword evidence="3" id="KW-0378">Hydrolase</keyword>
<dbReference type="InterPro" id="IPR011234">
    <property type="entry name" value="Fumarylacetoacetase-like_C"/>
</dbReference>
<evidence type="ECO:0000313" key="3">
    <source>
        <dbReference type="EMBL" id="GAO27634.1"/>
    </source>
</evidence>
<keyword evidence="4" id="KW-1185">Reference proteome</keyword>
<evidence type="ECO:0000256" key="1">
    <source>
        <dbReference type="ARBA" id="ARBA00022723"/>
    </source>
</evidence>
<dbReference type="RefSeq" id="WP_062128563.1">
    <property type="nucleotide sequence ID" value="NZ_BAZW01000079.1"/>
</dbReference>
<dbReference type="Proteomes" id="UP000032900">
    <property type="component" value="Unassembled WGS sequence"/>
</dbReference>
<evidence type="ECO:0000313" key="4">
    <source>
        <dbReference type="Proteomes" id="UP000032900"/>
    </source>
</evidence>
<protein>
    <submittedName>
        <fullName evidence="3">Fumarylacetoacetate hydrolase family protein</fullName>
    </submittedName>
</protein>
<dbReference type="InterPro" id="IPR036663">
    <property type="entry name" value="Fumarylacetoacetase_C_sf"/>
</dbReference>
<dbReference type="OrthoDB" id="9805307at2"/>
<reference evidence="3 4" key="1">
    <citation type="journal article" date="2015" name="Microbes Environ.">
        <title>Distribution and evolution of nitrogen fixation genes in the phylum bacteroidetes.</title>
        <authorList>
            <person name="Inoue J."/>
            <person name="Oshima K."/>
            <person name="Suda W."/>
            <person name="Sakamoto M."/>
            <person name="Iino T."/>
            <person name="Noda S."/>
            <person name="Hongoh Y."/>
            <person name="Hattori M."/>
            <person name="Ohkuma M."/>
        </authorList>
    </citation>
    <scope>NUCLEOTIDE SEQUENCE [LARGE SCALE GENOMIC DNA]</scope>
    <source>
        <strain evidence="3">JCM 15548</strain>
    </source>
</reference>
<dbReference type="GO" id="GO:0018773">
    <property type="term" value="F:acetylpyruvate hydrolase activity"/>
    <property type="evidence" value="ECO:0007669"/>
    <property type="project" value="TreeGrafter"/>
</dbReference>
<dbReference type="PANTHER" id="PTHR11820">
    <property type="entry name" value="ACYLPYRUVASE"/>
    <property type="match status" value="1"/>
</dbReference>
<dbReference type="EMBL" id="BAZW01000079">
    <property type="protein sequence ID" value="GAO27634.1"/>
    <property type="molecule type" value="Genomic_DNA"/>
</dbReference>
<dbReference type="STRING" id="1236989.JCM15548_14472"/>
<evidence type="ECO:0000259" key="2">
    <source>
        <dbReference type="Pfam" id="PF01557"/>
    </source>
</evidence>
<keyword evidence="1" id="KW-0479">Metal-binding</keyword>
<dbReference type="SUPFAM" id="SSF56529">
    <property type="entry name" value="FAH"/>
    <property type="match status" value="1"/>
</dbReference>
<proteinExistence type="predicted"/>
<name>A0A0E9LQW1_9BACT</name>
<gene>
    <name evidence="3" type="ORF">JCM15548_14472</name>
</gene>
<accession>A0A0E9LQW1</accession>
<dbReference type="PANTHER" id="PTHR11820:SF7">
    <property type="entry name" value="ACYLPYRUVASE FAHD1, MITOCHONDRIAL"/>
    <property type="match status" value="1"/>
</dbReference>
<dbReference type="AlphaFoldDB" id="A0A0E9LQW1"/>
<dbReference type="Pfam" id="PF01557">
    <property type="entry name" value="FAA_hydrolase"/>
    <property type="match status" value="1"/>
</dbReference>
<feature type="domain" description="Fumarylacetoacetase-like C-terminal" evidence="2">
    <location>
        <begin position="2"/>
        <end position="188"/>
    </location>
</feature>